<evidence type="ECO:0000256" key="1">
    <source>
        <dbReference type="SAM" id="Coils"/>
    </source>
</evidence>
<keyword evidence="4" id="KW-1185">Reference proteome</keyword>
<proteinExistence type="predicted"/>
<feature type="coiled-coil region" evidence="1">
    <location>
        <begin position="35"/>
        <end position="62"/>
    </location>
</feature>
<dbReference type="RefSeq" id="WP_265560817.1">
    <property type="nucleotide sequence ID" value="NZ_CP092471.1"/>
</dbReference>
<evidence type="ECO:0008006" key="5">
    <source>
        <dbReference type="Google" id="ProtNLM"/>
    </source>
</evidence>
<gene>
    <name evidence="3" type="ORF">L1F33_05925</name>
</gene>
<evidence type="ECO:0000313" key="4">
    <source>
        <dbReference type="Proteomes" id="UP001065265"/>
    </source>
</evidence>
<keyword evidence="2" id="KW-0812">Transmembrane</keyword>
<sequence>MASKAPPVGSRLRHVGWAAALGCALAGFLALTFHVNAIKSEVRLAERKIIALQREKLMLETEFQTRASQYQLSNWNRLEFGYAAPRADQYLESERQLAALGSPRGSNAPEPVKFARAETVADEGMFADWVSPLTGRSLSDEARQAAGEDAAQLAETSGATLAQRLARGAMASPGAEIGQ</sequence>
<organism evidence="3 4">
    <name type="scientific">Qipengyuania spongiae</name>
    <dbReference type="NCBI Taxonomy" id="2909673"/>
    <lineage>
        <taxon>Bacteria</taxon>
        <taxon>Pseudomonadati</taxon>
        <taxon>Pseudomonadota</taxon>
        <taxon>Alphaproteobacteria</taxon>
        <taxon>Sphingomonadales</taxon>
        <taxon>Erythrobacteraceae</taxon>
        <taxon>Qipengyuania</taxon>
    </lineage>
</organism>
<keyword evidence="1" id="KW-0175">Coiled coil</keyword>
<feature type="transmembrane region" description="Helical" evidence="2">
    <location>
        <begin position="15"/>
        <end position="38"/>
    </location>
</feature>
<keyword evidence="2" id="KW-0472">Membrane</keyword>
<name>A0ABY5T2Z9_9SPHN</name>
<dbReference type="EMBL" id="CP092471">
    <property type="protein sequence ID" value="UVI40481.1"/>
    <property type="molecule type" value="Genomic_DNA"/>
</dbReference>
<evidence type="ECO:0000256" key="2">
    <source>
        <dbReference type="SAM" id="Phobius"/>
    </source>
</evidence>
<accession>A0ABY5T2Z9</accession>
<protein>
    <recommendedName>
        <fullName evidence="5">Cell division protein FtsL</fullName>
    </recommendedName>
</protein>
<dbReference type="Proteomes" id="UP001065265">
    <property type="component" value="Chromosome"/>
</dbReference>
<evidence type="ECO:0000313" key="3">
    <source>
        <dbReference type="EMBL" id="UVI40481.1"/>
    </source>
</evidence>
<keyword evidence="2" id="KW-1133">Transmembrane helix</keyword>
<reference evidence="3" key="1">
    <citation type="submission" date="2022-02" db="EMBL/GenBank/DDBJ databases">
        <title>Qipengyuania spongiae sp. nov., isolated from marine sponge.</title>
        <authorList>
            <person name="Li Z."/>
            <person name="Zhang M."/>
        </authorList>
    </citation>
    <scope>NUCLEOTIDE SEQUENCE</scope>
    <source>
        <strain evidence="3">PHS-Z21</strain>
    </source>
</reference>